<name>A0A7H8RDB2_TALRU</name>
<feature type="compositionally biased region" description="Basic and acidic residues" evidence="8">
    <location>
        <begin position="21"/>
        <end position="32"/>
    </location>
</feature>
<evidence type="ECO:0000256" key="7">
    <source>
        <dbReference type="ARBA" id="ARBA00022691"/>
    </source>
</evidence>
<evidence type="ECO:0000259" key="9">
    <source>
        <dbReference type="PROSITE" id="PS50011"/>
    </source>
</evidence>
<dbReference type="InterPro" id="IPR011009">
    <property type="entry name" value="Kinase-like_dom_sf"/>
</dbReference>
<organism evidence="10 11">
    <name type="scientific">Talaromyces rugulosus</name>
    <name type="common">Penicillium rugulosum</name>
    <dbReference type="NCBI Taxonomy" id="121627"/>
    <lineage>
        <taxon>Eukaryota</taxon>
        <taxon>Fungi</taxon>
        <taxon>Dikarya</taxon>
        <taxon>Ascomycota</taxon>
        <taxon>Pezizomycotina</taxon>
        <taxon>Eurotiomycetes</taxon>
        <taxon>Eurotiomycetidae</taxon>
        <taxon>Eurotiales</taxon>
        <taxon>Trichocomaceae</taxon>
        <taxon>Talaromyces</taxon>
        <taxon>Talaromyces sect. Islandici</taxon>
    </lineage>
</organism>
<keyword evidence="5" id="KW-0489">Methyltransferase</keyword>
<dbReference type="RefSeq" id="XP_035350587.1">
    <property type="nucleotide sequence ID" value="XM_035494694.1"/>
</dbReference>
<dbReference type="PANTHER" id="PTHR11579:SF0">
    <property type="entry name" value="PROTEIN-L-ISOASPARTATE(D-ASPARTATE) O-METHYLTRANSFERASE"/>
    <property type="match status" value="1"/>
</dbReference>
<feature type="region of interest" description="Disordered" evidence="8">
    <location>
        <begin position="293"/>
        <end position="318"/>
    </location>
</feature>
<dbReference type="KEGG" id="trg:TRUGW13939_11588"/>
<dbReference type="PROSITE" id="PS50011">
    <property type="entry name" value="PROTEIN_KINASE_DOM"/>
    <property type="match status" value="1"/>
</dbReference>
<reference evidence="11" key="1">
    <citation type="submission" date="2020-06" db="EMBL/GenBank/DDBJ databases">
        <title>A chromosome-scale genome assembly of Talaromyces rugulosus W13939.</title>
        <authorList>
            <person name="Wang B."/>
            <person name="Guo L."/>
            <person name="Ye K."/>
            <person name="Wang L."/>
        </authorList>
    </citation>
    <scope>NUCLEOTIDE SEQUENCE [LARGE SCALE GENOMIC DNA]</scope>
    <source>
        <strain evidence="11">W13939</strain>
    </source>
</reference>
<feature type="region of interest" description="Disordered" evidence="8">
    <location>
        <begin position="1"/>
        <end position="59"/>
    </location>
</feature>
<comment type="similarity">
    <text evidence="2">Belongs to the methyltransferase superfamily. L-isoaspartyl/D-aspartyl protein methyltransferase family.</text>
</comment>
<dbReference type="FunFam" id="1.10.510.10:FF:000478">
    <property type="entry name" value="Cell cycle protein kinase"/>
    <property type="match status" value="1"/>
</dbReference>
<dbReference type="Gene3D" id="3.40.50.150">
    <property type="entry name" value="Vaccinia Virus protein VP39"/>
    <property type="match status" value="1"/>
</dbReference>
<dbReference type="SMART" id="SM00220">
    <property type="entry name" value="S_TKc"/>
    <property type="match status" value="1"/>
</dbReference>
<evidence type="ECO:0000256" key="1">
    <source>
        <dbReference type="ARBA" id="ARBA00004496"/>
    </source>
</evidence>
<dbReference type="GO" id="GO:0004719">
    <property type="term" value="F:protein-L-isoaspartate (D-aspartate) O-methyltransferase activity"/>
    <property type="evidence" value="ECO:0007669"/>
    <property type="project" value="UniProtKB-EC"/>
</dbReference>
<dbReference type="GO" id="GO:0005524">
    <property type="term" value="F:ATP binding"/>
    <property type="evidence" value="ECO:0007669"/>
    <property type="project" value="InterPro"/>
</dbReference>
<feature type="domain" description="Protein kinase" evidence="9">
    <location>
        <begin position="81"/>
        <end position="451"/>
    </location>
</feature>
<dbReference type="InterPro" id="IPR008271">
    <property type="entry name" value="Ser/Thr_kinase_AS"/>
</dbReference>
<dbReference type="PROSITE" id="PS01279">
    <property type="entry name" value="PCMT"/>
    <property type="match status" value="1"/>
</dbReference>
<proteinExistence type="inferred from homology"/>
<dbReference type="SUPFAM" id="SSF53335">
    <property type="entry name" value="S-adenosyl-L-methionine-dependent methyltransferases"/>
    <property type="match status" value="1"/>
</dbReference>
<evidence type="ECO:0000256" key="3">
    <source>
        <dbReference type="ARBA" id="ARBA00011890"/>
    </source>
</evidence>
<dbReference type="GO" id="GO:0005737">
    <property type="term" value="C:cytoplasm"/>
    <property type="evidence" value="ECO:0007669"/>
    <property type="project" value="UniProtKB-SubCell"/>
</dbReference>
<dbReference type="SUPFAM" id="SSF56112">
    <property type="entry name" value="Protein kinase-like (PK-like)"/>
    <property type="match status" value="1"/>
</dbReference>
<evidence type="ECO:0000256" key="6">
    <source>
        <dbReference type="ARBA" id="ARBA00022679"/>
    </source>
</evidence>
<dbReference type="CDD" id="cd14019">
    <property type="entry name" value="STKc_Cdc7"/>
    <property type="match status" value="1"/>
</dbReference>
<evidence type="ECO:0000256" key="8">
    <source>
        <dbReference type="SAM" id="MobiDB-lite"/>
    </source>
</evidence>
<keyword evidence="6" id="KW-0808">Transferase</keyword>
<comment type="subcellular location">
    <subcellularLocation>
        <location evidence="1">Cytoplasm</location>
    </subcellularLocation>
</comment>
<sequence>MNSATDQTEVYPDNLEEDEDTYSHEKKPELFETARPSDMPSKTRHTKHAHDDEMEGENVDESVKEDMQKLEDTFPGVSERFRLINRIGEGTFSTVYKAEDLLYDYYENDWAQDTDPHDDHWENPPSKKRRLGQNSSGTGPANEKEKPRYVALKKIYVTSSPLRIQNELELLHDLRGCRSVCPLITAFRHQDQVVAVLPFFRHTDFRIQYRTFMVADMRHYFRSLFSALASVHKHDILHRDIKPTNFLYDPEKRQGVLVDFGLAERQGSDYSAPCLCTNSSQVRRQKQLSSYYTSHAGQQPNGYPKNDSRPSRRANRAGTRGFRAPEVLFKCTSQTTKIDMWSAGVILLTLLGRRFPFFNSADDVDALIEMSSIFGNRRMKAAAAMHGQIFETTIPTIGEKGYSWEKLVIWASCVEDLTESEKQATRLLAGLMELDPSKRLSAKDALQHEFFLDPIDHDVSWGGEPASADEGGRSSRFFKRTFTMAWFCSGTTNTELIENLWSAGLIQNERVKRAMLGVSITRAYPNSARKVDRDHYAPSSPYSDSPQPIGYGATISAPHMHGHACEYLIDHLHPGSRVLDVGSGSGYLTHVLANLITDQTSPTTESDGHVVGIDHIQELVDIAHANMSKSEDGRNLLKSKKVEFVAGDGRLGWKERGPYHAIHVGAAAATLHPVLIEQLNAPGRLFIPVESEPSEHVLDQLGMGTGQFIWVVDKKADGSVHKQKVFAVNYVPLTDAPKKK</sequence>
<keyword evidence="4" id="KW-0963">Cytoplasm</keyword>
<dbReference type="EMBL" id="CP055903">
    <property type="protein sequence ID" value="QKX64414.1"/>
    <property type="molecule type" value="Genomic_DNA"/>
</dbReference>
<dbReference type="InterPro" id="IPR000682">
    <property type="entry name" value="PCMT"/>
</dbReference>
<feature type="region of interest" description="Disordered" evidence="8">
    <location>
        <begin position="115"/>
        <end position="145"/>
    </location>
</feature>
<dbReference type="Pfam" id="PF00069">
    <property type="entry name" value="Pkinase"/>
    <property type="match status" value="2"/>
</dbReference>
<dbReference type="PANTHER" id="PTHR11579">
    <property type="entry name" value="PROTEIN-L-ISOASPARTATE O-METHYLTRANSFERASE"/>
    <property type="match status" value="1"/>
</dbReference>
<evidence type="ECO:0000313" key="10">
    <source>
        <dbReference type="EMBL" id="QKX64414.1"/>
    </source>
</evidence>
<dbReference type="Gene3D" id="1.10.510.10">
    <property type="entry name" value="Transferase(Phosphotransferase) domain 1"/>
    <property type="match status" value="1"/>
</dbReference>
<dbReference type="PROSITE" id="PS00108">
    <property type="entry name" value="PROTEIN_KINASE_ST"/>
    <property type="match status" value="1"/>
</dbReference>
<evidence type="ECO:0000256" key="2">
    <source>
        <dbReference type="ARBA" id="ARBA00005369"/>
    </source>
</evidence>
<accession>A0A7H8RDB2</accession>
<dbReference type="GO" id="GO:0004672">
    <property type="term" value="F:protein kinase activity"/>
    <property type="evidence" value="ECO:0007669"/>
    <property type="project" value="InterPro"/>
</dbReference>
<gene>
    <name evidence="10" type="ORF">TRUGW13939_11588</name>
</gene>
<dbReference type="InterPro" id="IPR000719">
    <property type="entry name" value="Prot_kinase_dom"/>
</dbReference>
<dbReference type="CDD" id="cd02440">
    <property type="entry name" value="AdoMet_MTases"/>
    <property type="match status" value="1"/>
</dbReference>
<dbReference type="OrthoDB" id="10020333at2759"/>
<keyword evidence="11" id="KW-1185">Reference proteome</keyword>
<evidence type="ECO:0000313" key="11">
    <source>
        <dbReference type="Proteomes" id="UP000509510"/>
    </source>
</evidence>
<dbReference type="AlphaFoldDB" id="A0A7H8RDB2"/>
<keyword evidence="7" id="KW-0949">S-adenosyl-L-methionine</keyword>
<dbReference type="GeneID" id="55999065"/>
<evidence type="ECO:0000256" key="5">
    <source>
        <dbReference type="ARBA" id="ARBA00022603"/>
    </source>
</evidence>
<evidence type="ECO:0000256" key="4">
    <source>
        <dbReference type="ARBA" id="ARBA00022490"/>
    </source>
</evidence>
<protein>
    <recommendedName>
        <fullName evidence="3">protein-L-isoaspartate(D-aspartate) O-methyltransferase</fullName>
        <ecNumber evidence="3">2.1.1.77</ecNumber>
    </recommendedName>
</protein>
<dbReference type="Proteomes" id="UP000509510">
    <property type="component" value="Chromosome VI"/>
</dbReference>
<dbReference type="EC" id="2.1.1.77" evidence="3"/>
<dbReference type="GO" id="GO:0032259">
    <property type="term" value="P:methylation"/>
    <property type="evidence" value="ECO:0007669"/>
    <property type="project" value="UniProtKB-KW"/>
</dbReference>
<dbReference type="Gene3D" id="3.30.200.20">
    <property type="entry name" value="Phosphorylase Kinase, domain 1"/>
    <property type="match status" value="1"/>
</dbReference>
<dbReference type="Pfam" id="PF01135">
    <property type="entry name" value="PCMT"/>
    <property type="match status" value="1"/>
</dbReference>
<dbReference type="InterPro" id="IPR029063">
    <property type="entry name" value="SAM-dependent_MTases_sf"/>
</dbReference>